<protein>
    <submittedName>
        <fullName evidence="1">Uncharacterized protein</fullName>
    </submittedName>
</protein>
<accession>A0A375GFF5</accession>
<comment type="caution">
    <text evidence="1">The sequence shown here is derived from an EMBL/GenBank/DDBJ whole genome shotgun (WGS) entry which is preliminary data.</text>
</comment>
<organism evidence="1">
    <name type="scientific">Cupriavidus oxalaticus</name>
    <dbReference type="NCBI Taxonomy" id="96344"/>
    <lineage>
        <taxon>Bacteria</taxon>
        <taxon>Pseudomonadati</taxon>
        <taxon>Pseudomonadota</taxon>
        <taxon>Betaproteobacteria</taxon>
        <taxon>Burkholderiales</taxon>
        <taxon>Burkholderiaceae</taxon>
        <taxon>Cupriavidus</taxon>
    </lineage>
</organism>
<sequence length="86" mass="9197">MPQGAWPHKVIGCAPSLPTLSAAHACALAHPGRGLFLFGLHSKSAHRLQINHMAHIKPYVHCLTFPIQSADGDGTGIAGEQRDQRP</sequence>
<reference evidence="1" key="1">
    <citation type="submission" date="2018-01" db="EMBL/GenBank/DDBJ databases">
        <authorList>
            <person name="Clerissi C."/>
        </authorList>
    </citation>
    <scope>NUCLEOTIDE SEQUENCE</scope>
    <source>
        <strain evidence="1">Cupriavidus oxalaticus LMG 2235</strain>
    </source>
</reference>
<proteinExistence type="predicted"/>
<name>A0A375GFF5_9BURK</name>
<dbReference type="EMBL" id="OGUS01000131">
    <property type="protein sequence ID" value="SPC17414.1"/>
    <property type="molecule type" value="Genomic_DNA"/>
</dbReference>
<gene>
    <name evidence="1" type="ORF">CO2235_90288</name>
</gene>
<dbReference type="Proteomes" id="UP000256862">
    <property type="component" value="Chromosome CO2235"/>
</dbReference>
<dbReference type="AlphaFoldDB" id="A0A375GFF5"/>
<evidence type="ECO:0000313" key="1">
    <source>
        <dbReference type="EMBL" id="SPC17414.1"/>
    </source>
</evidence>